<evidence type="ECO:0000256" key="5">
    <source>
        <dbReference type="ARBA" id="ARBA00022723"/>
    </source>
</evidence>
<feature type="transmembrane region" description="Helical" evidence="17">
    <location>
        <begin position="108"/>
        <end position="128"/>
    </location>
</feature>
<dbReference type="PROSITE" id="PS00154">
    <property type="entry name" value="ATPASE_E1_E2"/>
    <property type="match status" value="2"/>
</dbReference>
<dbReference type="PANTHER" id="PTHR24092:SF70">
    <property type="entry name" value="PHOSPHOLIPID-TRANSPORTING ATPASE"/>
    <property type="match status" value="1"/>
</dbReference>
<dbReference type="Gene3D" id="3.40.1110.10">
    <property type="entry name" value="Calcium-transporting ATPase, cytoplasmic domain N"/>
    <property type="match status" value="2"/>
</dbReference>
<feature type="binding site" evidence="15">
    <location>
        <position position="1969"/>
    </location>
    <ligand>
        <name>ATP</name>
        <dbReference type="ChEBI" id="CHEBI:30616"/>
    </ligand>
</feature>
<dbReference type="InterPro" id="IPR032631">
    <property type="entry name" value="P-type_ATPase_N"/>
</dbReference>
<dbReference type="NCBIfam" id="TIGR01652">
    <property type="entry name" value="ATPase-Plipid"/>
    <property type="match status" value="2"/>
</dbReference>
<dbReference type="EMBL" id="VIEB01000795">
    <property type="protein sequence ID" value="TQD80762.1"/>
    <property type="molecule type" value="Genomic_DNA"/>
</dbReference>
<feature type="transmembrane region" description="Helical" evidence="17">
    <location>
        <begin position="354"/>
        <end position="376"/>
    </location>
</feature>
<evidence type="ECO:0000313" key="20">
    <source>
        <dbReference type="EMBL" id="TQD80762.1"/>
    </source>
</evidence>
<keyword evidence="6 15" id="KW-0547">Nucleotide-binding</keyword>
<evidence type="ECO:0000256" key="16">
    <source>
        <dbReference type="PIRSR" id="PIRSR606539-3"/>
    </source>
</evidence>
<keyword evidence="11 17" id="KW-0472">Membrane</keyword>
<evidence type="ECO:0000256" key="11">
    <source>
        <dbReference type="ARBA" id="ARBA00023136"/>
    </source>
</evidence>
<evidence type="ECO:0000256" key="13">
    <source>
        <dbReference type="ARBA" id="ARBA00054150"/>
    </source>
</evidence>
<dbReference type="InterPro" id="IPR036412">
    <property type="entry name" value="HAD-like_sf"/>
</dbReference>
<dbReference type="FunFam" id="3.40.50.1000:FF:000014">
    <property type="entry name" value="Phospholipid-transporting ATPase"/>
    <property type="match status" value="2"/>
</dbReference>
<evidence type="ECO:0000259" key="18">
    <source>
        <dbReference type="Pfam" id="PF16209"/>
    </source>
</evidence>
<dbReference type="FunFam" id="3.40.1110.10:FF:000042">
    <property type="entry name" value="Phospholipid-transporting ATPase"/>
    <property type="match status" value="2"/>
</dbReference>
<accession>A0A540L3C9</accession>
<dbReference type="FunFam" id="2.70.150.10:FF:000023">
    <property type="entry name" value="Phospholipid-transporting ATPase"/>
    <property type="match status" value="2"/>
</dbReference>
<dbReference type="InterPro" id="IPR023298">
    <property type="entry name" value="ATPase_P-typ_TM_dom_sf"/>
</dbReference>
<evidence type="ECO:0000256" key="12">
    <source>
        <dbReference type="ARBA" id="ARBA00034036"/>
    </source>
</evidence>
<dbReference type="SUPFAM" id="SSF56784">
    <property type="entry name" value="HAD-like"/>
    <property type="match status" value="2"/>
</dbReference>
<dbReference type="GO" id="GO:0140326">
    <property type="term" value="F:ATPase-coupled intramembrane lipid transporter activity"/>
    <property type="evidence" value="ECO:0007669"/>
    <property type="project" value="UniProtKB-EC"/>
</dbReference>
<evidence type="ECO:0000256" key="9">
    <source>
        <dbReference type="ARBA" id="ARBA00022967"/>
    </source>
</evidence>
<feature type="transmembrane region" description="Helical" evidence="17">
    <location>
        <begin position="84"/>
        <end position="102"/>
    </location>
</feature>
<feature type="domain" description="P-type ATPase N-terminal" evidence="18">
    <location>
        <begin position="41"/>
        <end position="106"/>
    </location>
</feature>
<evidence type="ECO:0000256" key="7">
    <source>
        <dbReference type="ARBA" id="ARBA00022840"/>
    </source>
</evidence>
<dbReference type="NCBIfam" id="TIGR01494">
    <property type="entry name" value="ATPase_P-type"/>
    <property type="match status" value="2"/>
</dbReference>
<feature type="binding site" evidence="15">
    <location>
        <position position="2105"/>
    </location>
    <ligand>
        <name>ATP</name>
        <dbReference type="ChEBI" id="CHEBI:30616"/>
    </ligand>
</feature>
<feature type="binding site" evidence="15">
    <location>
        <position position="1666"/>
    </location>
    <ligand>
        <name>ATP</name>
        <dbReference type="ChEBI" id="CHEBI:30616"/>
    </ligand>
</feature>
<evidence type="ECO:0000256" key="6">
    <source>
        <dbReference type="ARBA" id="ARBA00022741"/>
    </source>
</evidence>
<keyword evidence="5 16" id="KW-0479">Metal-binding</keyword>
<evidence type="ECO:0000256" key="14">
    <source>
        <dbReference type="PIRSR" id="PIRSR606539-1"/>
    </source>
</evidence>
<evidence type="ECO:0000259" key="19">
    <source>
        <dbReference type="Pfam" id="PF16212"/>
    </source>
</evidence>
<feature type="transmembrane region" description="Helical" evidence="17">
    <location>
        <begin position="1542"/>
        <end position="1564"/>
    </location>
</feature>
<dbReference type="SFLD" id="SFLDF00027">
    <property type="entry name" value="p-type_atpase"/>
    <property type="match status" value="2"/>
</dbReference>
<feature type="binding site" evidence="15">
    <location>
        <position position="2106"/>
    </location>
    <ligand>
        <name>ATP</name>
        <dbReference type="ChEBI" id="CHEBI:30616"/>
    </ligand>
</feature>
<dbReference type="GO" id="GO:0000287">
    <property type="term" value="F:magnesium ion binding"/>
    <property type="evidence" value="ECO:0007669"/>
    <property type="project" value="InterPro"/>
</dbReference>
<feature type="binding site" evidence="15">
    <location>
        <position position="2076"/>
    </location>
    <ligand>
        <name>ATP</name>
        <dbReference type="ChEBI" id="CHEBI:30616"/>
    </ligand>
</feature>
<evidence type="ECO:0000256" key="8">
    <source>
        <dbReference type="ARBA" id="ARBA00022842"/>
    </source>
</evidence>
<feature type="domain" description="P-type ATPase N-terminal" evidence="18">
    <location>
        <begin position="126"/>
        <end position="157"/>
    </location>
</feature>
<feature type="binding site" evidence="16">
    <location>
        <position position="2102"/>
    </location>
    <ligand>
        <name>Mg(2+)</name>
        <dbReference type="ChEBI" id="CHEBI:18420"/>
    </ligand>
</feature>
<reference evidence="20 21" key="1">
    <citation type="journal article" date="2019" name="G3 (Bethesda)">
        <title>Sequencing of a Wild Apple (Malus baccata) Genome Unravels the Differences Between Cultivated and Wild Apple Species Regarding Disease Resistance and Cold Tolerance.</title>
        <authorList>
            <person name="Chen X."/>
        </authorList>
    </citation>
    <scope>NUCLEOTIDE SEQUENCE [LARGE SCALE GENOMIC DNA]</scope>
    <source>
        <strain evidence="21">cv. Shandingzi</strain>
        <tissue evidence="20">Leaves</tissue>
    </source>
</reference>
<comment type="catalytic activity">
    <reaction evidence="12">
        <text>ATP + H2O + phospholipidSide 1 = ADP + phosphate + phospholipidSide 2.</text>
        <dbReference type="EC" id="7.6.2.1"/>
    </reaction>
</comment>
<dbReference type="InterPro" id="IPR018303">
    <property type="entry name" value="ATPase_P-typ_P_site"/>
</dbReference>
<evidence type="ECO:0000256" key="4">
    <source>
        <dbReference type="ARBA" id="ARBA00022692"/>
    </source>
</evidence>
<keyword evidence="9" id="KW-1278">Translocase</keyword>
<comment type="cofactor">
    <cofactor evidence="16">
        <name>Mg(2+)</name>
        <dbReference type="ChEBI" id="CHEBI:18420"/>
    </cofactor>
</comment>
<dbReference type="Gene3D" id="3.40.50.1000">
    <property type="entry name" value="HAD superfamily/HAD-like"/>
    <property type="match status" value="2"/>
</dbReference>
<feature type="transmembrane region" description="Helical" evidence="17">
    <location>
        <begin position="2310"/>
        <end position="2329"/>
    </location>
</feature>
<evidence type="ECO:0000256" key="3">
    <source>
        <dbReference type="ARBA" id="ARBA00012189"/>
    </source>
</evidence>
<dbReference type="InterPro" id="IPR006539">
    <property type="entry name" value="P-type_ATPase_IV"/>
</dbReference>
<feature type="transmembrane region" description="Helical" evidence="17">
    <location>
        <begin position="994"/>
        <end position="1014"/>
    </location>
</feature>
<feature type="binding site" evidence="15">
    <location>
        <position position="1886"/>
    </location>
    <ligand>
        <name>ATP</name>
        <dbReference type="ChEBI" id="CHEBI:30616"/>
    </ligand>
</feature>
<proteinExistence type="inferred from homology"/>
<dbReference type="CDD" id="cd02073">
    <property type="entry name" value="P-type_ATPase_APLT_Dnf-like"/>
    <property type="match status" value="2"/>
</dbReference>
<dbReference type="Pfam" id="PF16212">
    <property type="entry name" value="PhoLip_ATPase_C"/>
    <property type="match status" value="2"/>
</dbReference>
<dbReference type="InterPro" id="IPR001757">
    <property type="entry name" value="P_typ_ATPase"/>
</dbReference>
<comment type="subcellular location">
    <subcellularLocation>
        <location evidence="1">Membrane</location>
        <topology evidence="1">Multi-pass membrane protein</topology>
    </subcellularLocation>
</comment>
<feature type="transmembrane region" description="Helical" evidence="17">
    <location>
        <begin position="2349"/>
        <end position="2372"/>
    </location>
</feature>
<feature type="domain" description="P-type ATPase N-terminal" evidence="18">
    <location>
        <begin position="1280"/>
        <end position="1345"/>
    </location>
</feature>
<dbReference type="InterPro" id="IPR008250">
    <property type="entry name" value="ATPase_P-typ_transduc_dom_A_sf"/>
</dbReference>
<feature type="binding site" evidence="15">
    <location>
        <position position="1829"/>
    </location>
    <ligand>
        <name>ATP</name>
        <dbReference type="ChEBI" id="CHEBI:30616"/>
    </ligand>
</feature>
<evidence type="ECO:0000256" key="2">
    <source>
        <dbReference type="ARBA" id="ARBA00008109"/>
    </source>
</evidence>
<dbReference type="EC" id="7.6.2.1" evidence="3"/>
<evidence type="ECO:0000256" key="15">
    <source>
        <dbReference type="PIRSR" id="PIRSR606539-2"/>
    </source>
</evidence>
<feature type="transmembrane region" description="Helical" evidence="17">
    <location>
        <begin position="1151"/>
        <end position="1174"/>
    </location>
</feature>
<feature type="transmembrane region" description="Helical" evidence="17">
    <location>
        <begin position="409"/>
        <end position="430"/>
    </location>
</feature>
<dbReference type="InterPro" id="IPR044492">
    <property type="entry name" value="P_typ_ATPase_HD_dom"/>
</dbReference>
<dbReference type="Proteomes" id="UP000315295">
    <property type="component" value="Unassembled WGS sequence"/>
</dbReference>
<keyword evidence="4 17" id="KW-0812">Transmembrane</keyword>
<feature type="domain" description="P-type ATPase C-terminal" evidence="19">
    <location>
        <begin position="930"/>
        <end position="1180"/>
    </location>
</feature>
<feature type="binding site" evidence="15">
    <location>
        <position position="1852"/>
    </location>
    <ligand>
        <name>ATP</name>
        <dbReference type="ChEBI" id="CHEBI:30616"/>
    </ligand>
</feature>
<feature type="transmembrane region" description="Helical" evidence="17">
    <location>
        <begin position="2163"/>
        <end position="2180"/>
    </location>
</feature>
<feature type="transmembrane region" description="Helical" evidence="17">
    <location>
        <begin position="2192"/>
        <end position="2212"/>
    </location>
</feature>
<feature type="domain" description="P-type ATPase C-terminal" evidence="19">
    <location>
        <begin position="2128"/>
        <end position="2378"/>
    </location>
</feature>
<keyword evidence="21" id="KW-1185">Reference proteome</keyword>
<dbReference type="Pfam" id="PF13246">
    <property type="entry name" value="Cation_ATPase"/>
    <property type="match status" value="2"/>
</dbReference>
<name>A0A540L3C9_MALBA</name>
<dbReference type="GO" id="GO:0016887">
    <property type="term" value="F:ATP hydrolysis activity"/>
    <property type="evidence" value="ECO:0007669"/>
    <property type="project" value="InterPro"/>
</dbReference>
<feature type="active site" description="4-aspartylphosphate intermediate" evidence="14">
    <location>
        <position position="1666"/>
    </location>
</feature>
<gene>
    <name evidence="20" type="ORF">C1H46_033679</name>
</gene>
<dbReference type="GO" id="GO:0005886">
    <property type="term" value="C:plasma membrane"/>
    <property type="evidence" value="ECO:0007669"/>
    <property type="project" value="TreeGrafter"/>
</dbReference>
<sequence>MRGGGRRKKQHFGRIHAFLGGKASFNGEHSRIGGPGFSRVVYCNDPECLEATLHSYQGNYVKTTKYTLATFLPKAVFEQFRRVANLYFLICAILSFTPLSPYTAVSNVVPLVVVIGVTMGGLAALAVFEQFRRVANLYFLICAILSFTPLSPYTAVSNVVPLVVVIGVTMGKEAVEDWRRKKQDIEMNNRKVKVHHGEGNFEHTKWRDLKVGDIVKVEKDGFFPADLILLSSSYDEALCYVETTNLDGETNLKLKQALEETSNLHEDSSFENFKAVIRCEDPNANLYSFVGTMEIEDQQYPLTPQQLLLRDSKLRNTDFVYGVVIFTGHDTKVMQNSTDPPSKRSKVEKRMDKIIYFLFFLLVVMSLVGAIVFGVSTSKDLDDGKMIRWYLRPDDTTVYYDPTRAPLAAVLQFLTAIMLYSYLIPISLYVSIEIVKVLQCTFINHDVHMYYEETDKPARARTSNLNEELGQVDTILSDKTGTLTCNSMEFIKCSIAGTAFGRGVTEVERALARRKGEELTEEEIHAEEELNEAKSMIKGFNFMDERIMNGKWVNEPRADVIQKFLQLLAICHTAIPEVDEETGRVSYEAESPDEAAFVIAAREFGFEFYERSQGSISLHELDPIYGRKIERTYKLLNILEFSSSRKRMSVIVRNEEGRILLLCKGPDSVMFERLANNGREFEEKTREHINEYADAGLRTLVLAYRELDEEEYDEFNKEFTEAKTLVSSDQEEIVEEVSEKIERDLILLGATAVEDKLQNGAGIKIWVLTGDKMETAINIGYACSLLRQGMKRIVISSETAEAKALEKVEDKTAVTKALKESVVHQISQGKALLAAPEENSEALALIIDGNSLAYALENDVKDLFLELAIGCASVICCRSSPKQKALVTRLVKGKTGNTTLAIGDGANDVGMLQEADIGVGISGVEGMQAVMSSDIAIAQFRFLERLLLVHGHWCYRRISSMICYFFYKNIAFGFTIFFYQIYASFSGQTAYNDWYLSLYNVFFTSLPVIALGVFDQDVSAKLCLKFPLLYQEGTQNVLFSWLRILGWAMNGVVTATLVFFFCLVAMGSQAFRKGGQVVGLEIFGSTMYSCVVWVVNCQMALSINYFTYIQHLFIWGGIVLWYIFQLGYGALDPDISTTAYKVFIEACAPAPFYWLLTLFVLISSLLPYFIYAAIQMRFFPMFHQMIQWIRTDGQSDDPEFCQMVRQRSLRSTTVGYTARIEATSRSFGEKLEVSVSEICSKKLVLGWIEKLFDGVGDCGGKASFNGEHSRIGGPGFSRVVYCNDPECLEATLHSYQGNYVKTTKYTLATFLPKAVFEQFRRVANLYFLICAILSFTPLSPYTAVSNVVPLVVVIGVTMGKEAVEDWRRKKQDIEMNNRKVKVHHGEGNFEHTKWRDLKVGDIVKVEKDGFFPADLILLSSSYDEALCYVETTNLDGETNLKLKQALEETSNLHEDSSFENFKAVIRCEDPNANLYSFVGTMEIEDQQYPLTPQQLLLRDSKLRNTDFVYGVVIFTGHDTKVMQNSTDPPSKRSKVEKRMDKIIYFLFFLLVVMSLVGAIVFGVSTSKDLDDGKMIRWYLRPDDTTVYYDPTRAPLAAVLQFLTAIMLYSYLIPISLYVSIEIVKVLQCTFINHDVHMYYEETDKPARARTSNLNEELGQVDTILSDKTGTLTCNSMEFIKCSIAGTAFGRGVTEVERALARRKGEELTEEEIHAEEELNEAKSMIKGFNFMDERIMNGKWVNEPRADVIQKFLQLLAICHTAIPEVDEETGRVSYEAESPDEAAFVIAAREFGFEFYERTQGSISLHELDPIYGRKIERKYKLLNILEFSSSRKRMSVIIRNEEGKILLLCKGADSVMFERLAKNGREFEEKTREHINKYADAGLRTLVLAYRELDEEEYDEFNKEFTEAKTLVSSDREEIVEAVSEKIERDLILLGATAVEDKLQNGVPECIDKLAQAGIKIWVLTGDKMETAINIGYACSLLRQGMKQIVISSETAEAKALEKVEDKTAVAKALKESVVHQLSQGKAVLAAPEENSQALALIIDGNSLAYALENDVKDLFLELAIGCASVICCRSSPKQKALVARLVKDKTGNTTLAIGDGANDVGMLQEADIGVGISGVEGMQAVMSSDIAIAQFRFLERLLLVHGHWCYRRISSMVCYFFYKNIAFGFTIFFYQIYASFSGQTAYNDWYLSLYNVFFTSLPVVALGVFDQDVSAKFCLKFPLLYQEGAQNVLFSWLRILGWAMNGVVTATLVFFFCVVAMGSQAFRKGGQVVGLEIFGATMYSCVVWVVNCQMALSINYFTYIQHLFIWGGIIFWYIFQLAYGAIDPDISTTAYKVFIEACAPAPFYWLLTLFVLVTSLLPYFTYAAIQMRFFPMYHQMIQWIRTDGQSDDPEFCQMVRQRSIRSTTVGYTARIKATSKRFVEKPEGQ</sequence>
<dbReference type="InterPro" id="IPR023299">
    <property type="entry name" value="ATPase_P-typ_cyto_dom_N"/>
</dbReference>
<keyword evidence="7 15" id="KW-0067">ATP-binding</keyword>
<organism evidence="20 21">
    <name type="scientific">Malus baccata</name>
    <name type="common">Siberian crab apple</name>
    <name type="synonym">Pyrus baccata</name>
    <dbReference type="NCBI Taxonomy" id="106549"/>
    <lineage>
        <taxon>Eukaryota</taxon>
        <taxon>Viridiplantae</taxon>
        <taxon>Streptophyta</taxon>
        <taxon>Embryophyta</taxon>
        <taxon>Tracheophyta</taxon>
        <taxon>Spermatophyta</taxon>
        <taxon>Magnoliopsida</taxon>
        <taxon>eudicotyledons</taxon>
        <taxon>Gunneridae</taxon>
        <taxon>Pentapetalae</taxon>
        <taxon>rosids</taxon>
        <taxon>fabids</taxon>
        <taxon>Rosales</taxon>
        <taxon>Rosaceae</taxon>
        <taxon>Amygdaloideae</taxon>
        <taxon>Maleae</taxon>
        <taxon>Malus</taxon>
    </lineage>
</organism>
<feature type="binding site" evidence="15">
    <location>
        <position position="1967"/>
    </location>
    <ligand>
        <name>ATP</name>
        <dbReference type="ChEBI" id="CHEBI:30616"/>
    </ligand>
</feature>
<dbReference type="GO" id="GO:0005524">
    <property type="term" value="F:ATP binding"/>
    <property type="evidence" value="ECO:0007669"/>
    <property type="project" value="UniProtKB-KW"/>
</dbReference>
<feature type="transmembrane region" description="Helical" evidence="17">
    <location>
        <begin position="1112"/>
        <end position="1131"/>
    </location>
</feature>
<dbReference type="PRINTS" id="PR00119">
    <property type="entry name" value="CATATPASE"/>
</dbReference>
<feature type="transmembrane region" description="Helical" evidence="17">
    <location>
        <begin position="2242"/>
        <end position="2264"/>
    </location>
</feature>
<comment type="caution">
    <text evidence="20">The sequence shown here is derived from an EMBL/GenBank/DDBJ whole genome shotgun (WGS) entry which is preliminary data.</text>
</comment>
<dbReference type="GO" id="GO:1901703">
    <property type="term" value="P:protein localization involved in auxin polar transport"/>
    <property type="evidence" value="ECO:0007669"/>
    <property type="project" value="UniProtKB-ARBA"/>
</dbReference>
<dbReference type="Pfam" id="PF16209">
    <property type="entry name" value="PhoLip_ATPase_N"/>
    <property type="match status" value="3"/>
</dbReference>
<feature type="binding site" evidence="16">
    <location>
        <position position="2106"/>
    </location>
    <ligand>
        <name>Mg(2+)</name>
        <dbReference type="ChEBI" id="CHEBI:18420"/>
    </ligand>
</feature>
<feature type="binding site" evidence="15">
    <location>
        <position position="1668"/>
    </location>
    <ligand>
        <name>ATP</name>
        <dbReference type="ChEBI" id="CHEBI:30616"/>
    </ligand>
</feature>
<feature type="transmembrane region" description="Helical" evidence="17">
    <location>
        <begin position="965"/>
        <end position="982"/>
    </location>
</feature>
<comment type="similarity">
    <text evidence="2">Belongs to the cation transport ATPase (P-type) (TC 3.A.3) family. Type IV subfamily.</text>
</comment>
<feature type="binding site" evidence="15">
    <location>
        <position position="1968"/>
    </location>
    <ligand>
        <name>ATP</name>
        <dbReference type="ChEBI" id="CHEBI:30616"/>
    </ligand>
</feature>
<feature type="binding site" evidence="16">
    <location>
        <position position="1668"/>
    </location>
    <ligand>
        <name>Mg(2+)</name>
        <dbReference type="ChEBI" id="CHEBI:18420"/>
    </ligand>
</feature>
<dbReference type="SUPFAM" id="SSF81660">
    <property type="entry name" value="Metal cation-transporting ATPase, ATP-binding domain N"/>
    <property type="match status" value="2"/>
</dbReference>
<evidence type="ECO:0000313" key="21">
    <source>
        <dbReference type="Proteomes" id="UP000315295"/>
    </source>
</evidence>
<dbReference type="Gene3D" id="2.70.150.10">
    <property type="entry name" value="Calcium-transporting ATPase, cytoplasmic transduction domain A"/>
    <property type="match status" value="2"/>
</dbReference>
<feature type="binding site" evidence="16">
    <location>
        <position position="1666"/>
    </location>
    <ligand>
        <name>Mg(2+)</name>
        <dbReference type="ChEBI" id="CHEBI:18420"/>
    </ligand>
</feature>
<dbReference type="InterPro" id="IPR023214">
    <property type="entry name" value="HAD_sf"/>
</dbReference>
<dbReference type="SUPFAM" id="SSF81653">
    <property type="entry name" value="Calcium ATPase, transduction domain A"/>
    <property type="match status" value="2"/>
</dbReference>
<protein>
    <recommendedName>
        <fullName evidence="3">P-type phospholipid transporter</fullName>
        <ecNumber evidence="3">7.6.2.1</ecNumber>
    </recommendedName>
</protein>
<feature type="transmembrane region" description="Helical" evidence="17">
    <location>
        <begin position="1597"/>
        <end position="1618"/>
    </location>
</feature>
<keyword evidence="8 16" id="KW-0460">Magnesium</keyword>
<feature type="binding site" evidence="15">
    <location>
        <position position="1667"/>
    </location>
    <ligand>
        <name>ATP</name>
        <dbReference type="ChEBI" id="CHEBI:30616"/>
    </ligand>
</feature>
<dbReference type="SFLD" id="SFLDS00003">
    <property type="entry name" value="Haloacid_Dehalogenase"/>
    <property type="match status" value="2"/>
</dbReference>
<dbReference type="InterPro" id="IPR032630">
    <property type="entry name" value="P_typ_ATPase_c"/>
</dbReference>
<feature type="binding site" evidence="15">
    <location>
        <position position="1782"/>
    </location>
    <ligand>
        <name>ATP</name>
        <dbReference type="ChEBI" id="CHEBI:30616"/>
    </ligand>
</feature>
<dbReference type="PANTHER" id="PTHR24092">
    <property type="entry name" value="PROBABLE PHOSPHOLIPID-TRANSPORTING ATPASE"/>
    <property type="match status" value="1"/>
</dbReference>
<evidence type="ECO:0000256" key="17">
    <source>
        <dbReference type="SAM" id="Phobius"/>
    </source>
</evidence>
<dbReference type="GO" id="GO:0045332">
    <property type="term" value="P:phospholipid translocation"/>
    <property type="evidence" value="ECO:0007669"/>
    <property type="project" value="TreeGrafter"/>
</dbReference>
<dbReference type="SUPFAM" id="SSF81665">
    <property type="entry name" value="Calcium ATPase, transmembrane domain M"/>
    <property type="match status" value="3"/>
</dbReference>
<feature type="transmembrane region" description="Helical" evidence="17">
    <location>
        <begin position="1044"/>
        <end position="1066"/>
    </location>
</feature>
<dbReference type="STRING" id="106549.A0A540L3C9"/>
<dbReference type="SFLD" id="SFLDG00002">
    <property type="entry name" value="C1.7:_P-type_atpase_like"/>
    <property type="match status" value="2"/>
</dbReference>
<comment type="function">
    <text evidence="13">Involved in transport of phospholipids.</text>
</comment>
<feature type="binding site" evidence="15">
    <location>
        <position position="2082"/>
    </location>
    <ligand>
        <name>ATP</name>
        <dbReference type="ChEBI" id="CHEBI:30616"/>
    </ligand>
</feature>
<keyword evidence="10 17" id="KW-1133">Transmembrane helix</keyword>
<evidence type="ECO:0000256" key="1">
    <source>
        <dbReference type="ARBA" id="ARBA00004141"/>
    </source>
</evidence>
<evidence type="ECO:0000256" key="10">
    <source>
        <dbReference type="ARBA" id="ARBA00022989"/>
    </source>
</evidence>